<dbReference type="PANTHER" id="PTHR28457">
    <property type="entry name" value="COILED-COIL DOMAIN-CONTAINING PROTEIN 189"/>
    <property type="match status" value="1"/>
</dbReference>
<reference evidence="3" key="1">
    <citation type="submission" date="2021-03" db="EMBL/GenBank/DDBJ databases">
        <authorList>
            <person name="Bekaert M."/>
        </authorList>
    </citation>
    <scope>NUCLEOTIDE SEQUENCE</scope>
</reference>
<feature type="compositionally biased region" description="Low complexity" evidence="2">
    <location>
        <begin position="280"/>
        <end position="289"/>
    </location>
</feature>
<evidence type="ECO:0000313" key="3">
    <source>
        <dbReference type="EMBL" id="CAG2206531.1"/>
    </source>
</evidence>
<protein>
    <submittedName>
        <fullName evidence="3">Uncharacterized protein</fullName>
    </submittedName>
</protein>
<evidence type="ECO:0000313" key="4">
    <source>
        <dbReference type="Proteomes" id="UP000683360"/>
    </source>
</evidence>
<accession>A0A8S3RHR6</accession>
<evidence type="ECO:0000256" key="2">
    <source>
        <dbReference type="SAM" id="MobiDB-lite"/>
    </source>
</evidence>
<dbReference type="OrthoDB" id="6103133at2759"/>
<evidence type="ECO:0000256" key="1">
    <source>
        <dbReference type="SAM" id="Coils"/>
    </source>
</evidence>
<gene>
    <name evidence="3" type="ORF">MEDL_20832</name>
</gene>
<sequence>MVDKLSTSAVQEIAGLSKQRGQRKLAKHLNLTADDGELDMRQAIHLDFLYDNLMFAAEKGFPWNHVCLVVKFAENVLTNSLGKELVAVLKYIQSESTEIGCELGERNFKVYIDFLFSTFLQHIKLFQFVFTRERERMSPNVQLEIIPPKSSEPLKEAKEVKIWDYQQNYEGLQRKETEKQNERLLKKQYIAETADKRLEESMKKIESKKEEKFTKETITDILKEVIGTYTANTLDNMKWNIEDTKEDLEIKLQKTSLPRPQALGAPPRYTLKPKTPGSPPKAAKAMKSASPDRKKSGSGRSRKK</sequence>
<keyword evidence="1" id="KW-0175">Coiled coil</keyword>
<feature type="region of interest" description="Disordered" evidence="2">
    <location>
        <begin position="254"/>
        <end position="304"/>
    </location>
</feature>
<name>A0A8S3RHR6_MYTED</name>
<dbReference type="AlphaFoldDB" id="A0A8S3RHR6"/>
<comment type="caution">
    <text evidence="3">The sequence shown here is derived from an EMBL/GenBank/DDBJ whole genome shotgun (WGS) entry which is preliminary data.</text>
</comment>
<dbReference type="Proteomes" id="UP000683360">
    <property type="component" value="Unassembled WGS sequence"/>
</dbReference>
<keyword evidence="4" id="KW-1185">Reference proteome</keyword>
<organism evidence="3 4">
    <name type="scientific">Mytilus edulis</name>
    <name type="common">Blue mussel</name>
    <dbReference type="NCBI Taxonomy" id="6550"/>
    <lineage>
        <taxon>Eukaryota</taxon>
        <taxon>Metazoa</taxon>
        <taxon>Spiralia</taxon>
        <taxon>Lophotrochozoa</taxon>
        <taxon>Mollusca</taxon>
        <taxon>Bivalvia</taxon>
        <taxon>Autobranchia</taxon>
        <taxon>Pteriomorphia</taxon>
        <taxon>Mytilida</taxon>
        <taxon>Mytiloidea</taxon>
        <taxon>Mytilidae</taxon>
        <taxon>Mytilinae</taxon>
        <taxon>Mytilus</taxon>
    </lineage>
</organism>
<feature type="coiled-coil region" evidence="1">
    <location>
        <begin position="155"/>
        <end position="254"/>
    </location>
</feature>
<proteinExistence type="predicted"/>
<dbReference type="InterPro" id="IPR032727">
    <property type="entry name" value="CLAMP"/>
</dbReference>
<dbReference type="PANTHER" id="PTHR28457:SF2">
    <property type="entry name" value="SIMILAR TO 4930578I06RIK PROTEIN"/>
    <property type="match status" value="1"/>
</dbReference>
<dbReference type="EMBL" id="CAJPWZ010001052">
    <property type="protein sequence ID" value="CAG2206531.1"/>
    <property type="molecule type" value="Genomic_DNA"/>
</dbReference>